<dbReference type="Proteomes" id="UP000887159">
    <property type="component" value="Unassembled WGS sequence"/>
</dbReference>
<proteinExistence type="predicted"/>
<dbReference type="EMBL" id="BMAU01021068">
    <property type="protein sequence ID" value="GFX89194.1"/>
    <property type="molecule type" value="Genomic_DNA"/>
</dbReference>
<organism evidence="1 2">
    <name type="scientific">Trichonephila clavipes</name>
    <name type="common">Golden silk orbweaver</name>
    <name type="synonym">Nephila clavipes</name>
    <dbReference type="NCBI Taxonomy" id="2585209"/>
    <lineage>
        <taxon>Eukaryota</taxon>
        <taxon>Metazoa</taxon>
        <taxon>Ecdysozoa</taxon>
        <taxon>Arthropoda</taxon>
        <taxon>Chelicerata</taxon>
        <taxon>Arachnida</taxon>
        <taxon>Araneae</taxon>
        <taxon>Araneomorphae</taxon>
        <taxon>Entelegynae</taxon>
        <taxon>Araneoidea</taxon>
        <taxon>Nephilidae</taxon>
        <taxon>Trichonephila</taxon>
    </lineage>
</organism>
<accession>A0A8X6RAR3</accession>
<sequence>MYSQLLTSYQKQQDSTCPGGHRIFCYKMKMIFLSSPNNYERILDLSILPINPRNEQEVVAQLFTPPPTKKVNGIISKEAIDFVDFWNCCEVSCLNRLPKEKSDHI</sequence>
<protein>
    <submittedName>
        <fullName evidence="1">Uncharacterized protein</fullName>
    </submittedName>
</protein>
<name>A0A8X6RAR3_TRICX</name>
<keyword evidence="2" id="KW-1185">Reference proteome</keyword>
<evidence type="ECO:0000313" key="1">
    <source>
        <dbReference type="EMBL" id="GFX89194.1"/>
    </source>
</evidence>
<dbReference type="AlphaFoldDB" id="A0A8X6RAR3"/>
<gene>
    <name evidence="1" type="ORF">TNCV_20901</name>
</gene>
<reference evidence="1" key="1">
    <citation type="submission" date="2020-08" db="EMBL/GenBank/DDBJ databases">
        <title>Multicomponent nature underlies the extraordinary mechanical properties of spider dragline silk.</title>
        <authorList>
            <person name="Kono N."/>
            <person name="Nakamura H."/>
            <person name="Mori M."/>
            <person name="Yoshida Y."/>
            <person name="Ohtoshi R."/>
            <person name="Malay A.D."/>
            <person name="Moran D.A.P."/>
            <person name="Tomita M."/>
            <person name="Numata K."/>
            <person name="Arakawa K."/>
        </authorList>
    </citation>
    <scope>NUCLEOTIDE SEQUENCE</scope>
</reference>
<evidence type="ECO:0000313" key="2">
    <source>
        <dbReference type="Proteomes" id="UP000887159"/>
    </source>
</evidence>
<comment type="caution">
    <text evidence="1">The sequence shown here is derived from an EMBL/GenBank/DDBJ whole genome shotgun (WGS) entry which is preliminary data.</text>
</comment>